<sequence>MCCNISNMLLVLFAVVLILPESQGKGSENNFLECYLAVRTGGDIFCQIYGYDRSESGSLNYKTCELGCGGKNVQLPKAACSRGAHSGCTKELAKTLKKWSADMTKRKHDLIKKWCN</sequence>
<evidence type="ECO:0000256" key="1">
    <source>
        <dbReference type="SAM" id="SignalP"/>
    </source>
</evidence>
<feature type="signal peptide" evidence="1">
    <location>
        <begin position="1"/>
        <end position="24"/>
    </location>
</feature>
<keyword evidence="1" id="KW-0732">Signal</keyword>
<dbReference type="EMBL" id="GADI01002846">
    <property type="protein sequence ID" value="JAA70962.1"/>
    <property type="molecule type" value="mRNA"/>
</dbReference>
<proteinExistence type="evidence at transcript level"/>
<accession>A0A0K8RIH8</accession>
<feature type="chain" id="PRO_5005517777" evidence="1">
    <location>
        <begin position="25"/>
        <end position="116"/>
    </location>
</feature>
<organism evidence="2">
    <name type="scientific">Ixodes ricinus</name>
    <name type="common">Common tick</name>
    <name type="synonym">Acarus ricinus</name>
    <dbReference type="NCBI Taxonomy" id="34613"/>
    <lineage>
        <taxon>Eukaryota</taxon>
        <taxon>Metazoa</taxon>
        <taxon>Ecdysozoa</taxon>
        <taxon>Arthropoda</taxon>
        <taxon>Chelicerata</taxon>
        <taxon>Arachnida</taxon>
        <taxon>Acari</taxon>
        <taxon>Parasitiformes</taxon>
        <taxon>Ixodida</taxon>
        <taxon>Ixodoidea</taxon>
        <taxon>Ixodidae</taxon>
        <taxon>Ixodinae</taxon>
        <taxon>Ixodes</taxon>
    </lineage>
</organism>
<protein>
    <submittedName>
        <fullName evidence="2">Putative ixodes 10 kDa peptide protein</fullName>
    </submittedName>
</protein>
<reference evidence="2" key="1">
    <citation type="submission" date="2012-12" db="EMBL/GenBank/DDBJ databases">
        <title>Identification and characterization of a phenylalanine ammonia-lyase gene family in Isatis indigotica Fort.</title>
        <authorList>
            <person name="Liu Q."/>
            <person name="Chen J."/>
            <person name="Zhou X."/>
            <person name="Di P."/>
            <person name="Xiao Y."/>
            <person name="Xuan H."/>
            <person name="Zhang L."/>
            <person name="Chen W."/>
        </authorList>
    </citation>
    <scope>NUCLEOTIDE SEQUENCE</scope>
    <source>
        <tissue evidence="2">Salivary gland</tissue>
    </source>
</reference>
<name>A0A0K8RIH8_IXORI</name>
<evidence type="ECO:0000313" key="2">
    <source>
        <dbReference type="EMBL" id="JAA70962.1"/>
    </source>
</evidence>
<dbReference type="AlphaFoldDB" id="A0A0K8RIH8"/>